<evidence type="ECO:0000313" key="8">
    <source>
        <dbReference type="EMBL" id="OCA13933.1"/>
    </source>
</evidence>
<gene>
    <name evidence="8" type="ORF">XENTR_v90028702mg</name>
</gene>
<keyword evidence="4" id="KW-0130">Cell adhesion</keyword>
<organism evidence="8">
    <name type="scientific">Xenopus tropicalis</name>
    <name type="common">Western clawed frog</name>
    <name type="synonym">Silurana tropicalis</name>
    <dbReference type="NCBI Taxonomy" id="8364"/>
    <lineage>
        <taxon>Eukaryota</taxon>
        <taxon>Metazoa</taxon>
        <taxon>Chordata</taxon>
        <taxon>Craniata</taxon>
        <taxon>Vertebrata</taxon>
        <taxon>Euteleostomi</taxon>
        <taxon>Amphibia</taxon>
        <taxon>Batrachia</taxon>
        <taxon>Anura</taxon>
        <taxon>Pipoidea</taxon>
        <taxon>Pipidae</taxon>
        <taxon>Xenopodinae</taxon>
        <taxon>Xenopus</taxon>
        <taxon>Silurana</taxon>
    </lineage>
</organism>
<sequence>MISDSSSYFNLKKPYLGGAPAADLQYLASKNVSMDIGTFINLNVNSVLGLSVGDMKGLLGSNVADLKAQENNTIVSTWTRSQSQSALDLLGIGLTGGRADATTAASVTTKKVGSSAGAVVLSHSVLVAGLIAFLLC</sequence>
<evidence type="ECO:0000256" key="4">
    <source>
        <dbReference type="ARBA" id="ARBA00022889"/>
    </source>
</evidence>
<dbReference type="InterPro" id="IPR026664">
    <property type="entry name" value="Stereocilin-rel"/>
</dbReference>
<protein>
    <submittedName>
        <fullName evidence="8">Uncharacterized protein</fullName>
    </submittedName>
</protein>
<keyword evidence="3" id="KW-0732">Signal</keyword>
<evidence type="ECO:0000256" key="7">
    <source>
        <dbReference type="SAM" id="Phobius"/>
    </source>
</evidence>
<comment type="subcellular location">
    <subcellularLocation>
        <location evidence="1">Membrane</location>
    </subcellularLocation>
</comment>
<evidence type="ECO:0000256" key="6">
    <source>
        <dbReference type="ARBA" id="ARBA00023180"/>
    </source>
</evidence>
<evidence type="ECO:0000256" key="3">
    <source>
        <dbReference type="ARBA" id="ARBA00022729"/>
    </source>
</evidence>
<dbReference type="Pfam" id="PF06060">
    <property type="entry name" value="Mesothelin"/>
    <property type="match status" value="1"/>
</dbReference>
<dbReference type="InterPro" id="IPR010335">
    <property type="entry name" value="Mesothelin"/>
</dbReference>
<reference evidence="8" key="1">
    <citation type="submission" date="2009-11" db="EMBL/GenBank/DDBJ databases">
        <authorList>
            <consortium name="US DOE Joint Genome Institute (JGI-PGF)"/>
            <person name="Ottilar R."/>
            <person name="Schmutz J."/>
            <person name="Salamov A."/>
            <person name="Cheng J.F."/>
            <person name="Lucas S."/>
            <person name="Pitluck S."/>
            <person name="Gundlach H."/>
            <person name="Guo Y."/>
            <person name="Haberer G."/>
            <person name="Nasrallah J."/>
            <person name="Mayer K.F.X."/>
            <person name="van de Peer Y."/>
            <person name="Weigel D."/>
            <person name="Grigoriev I.V."/>
        </authorList>
    </citation>
    <scope>NUCLEOTIDE SEQUENCE</scope>
    <source>
        <strain evidence="8">Nigerian</strain>
    </source>
</reference>
<evidence type="ECO:0000256" key="2">
    <source>
        <dbReference type="ARBA" id="ARBA00011016"/>
    </source>
</evidence>
<feature type="transmembrane region" description="Helical" evidence="7">
    <location>
        <begin position="116"/>
        <end position="135"/>
    </location>
</feature>
<dbReference type="PANTHER" id="PTHR23412">
    <property type="entry name" value="STEREOCILIN RELATED"/>
    <property type="match status" value="1"/>
</dbReference>
<name>A0A1B8XTF5_XENTR</name>
<proteinExistence type="inferred from homology"/>
<dbReference type="EMBL" id="KV463262">
    <property type="protein sequence ID" value="OCA13933.1"/>
    <property type="molecule type" value="Genomic_DNA"/>
</dbReference>
<comment type="similarity">
    <text evidence="2">Belongs to the mesothelin family.</text>
</comment>
<accession>A0A1B8XTF5</accession>
<dbReference type="PANTHER" id="PTHR23412:SF6">
    <property type="entry name" value="MESOTHELIN"/>
    <property type="match status" value="1"/>
</dbReference>
<evidence type="ECO:0000256" key="1">
    <source>
        <dbReference type="ARBA" id="ARBA00004370"/>
    </source>
</evidence>
<reference evidence="8" key="3">
    <citation type="submission" date="2016-05" db="EMBL/GenBank/DDBJ databases">
        <title>WGS assembly of Xenopus tropicalis.</title>
        <authorList>
            <person name="Sessions A."/>
            <person name="Jenkins J."/>
            <person name="Mitros T."/>
            <person name="Lyons J.T."/>
            <person name="Dichmann D.S."/>
            <person name="Robert J."/>
            <person name="Harland R.M."/>
            <person name="Rokhsar D.S."/>
        </authorList>
    </citation>
    <scope>NUCLEOTIDE SEQUENCE</scope>
    <source>
        <strain evidence="8">Nigerian</strain>
    </source>
</reference>
<dbReference type="AlphaFoldDB" id="A0A1B8XTF5"/>
<dbReference type="GO" id="GO:0016020">
    <property type="term" value="C:membrane"/>
    <property type="evidence" value="ECO:0007669"/>
    <property type="project" value="UniProtKB-SubCell"/>
</dbReference>
<keyword evidence="5 7" id="KW-0472">Membrane</keyword>
<dbReference type="GO" id="GO:0007155">
    <property type="term" value="P:cell adhesion"/>
    <property type="evidence" value="ECO:0007669"/>
    <property type="project" value="UniProtKB-KW"/>
</dbReference>
<keyword evidence="7" id="KW-1133">Transmembrane helix</keyword>
<keyword evidence="7" id="KW-0812">Transmembrane</keyword>
<keyword evidence="6" id="KW-0325">Glycoprotein</keyword>
<reference evidence="8" key="2">
    <citation type="journal article" date="2010" name="Science">
        <title>The genome of the Western clawed frog Xenopus tropicalis.</title>
        <authorList>
            <person name="Hellsten U."/>
            <person name="Harland R.M."/>
            <person name="Gilchrist M.J."/>
            <person name="Hendrix D."/>
            <person name="Jurka J."/>
            <person name="Kapitonov V."/>
            <person name="Ovcharenko I."/>
            <person name="Putnam N.H."/>
            <person name="Shu S."/>
            <person name="Taher L."/>
            <person name="Blitz I.L."/>
            <person name="Blumberg B."/>
            <person name="Dichmann D.S."/>
            <person name="Dubchak I."/>
            <person name="Amaya E."/>
            <person name="Detter J.C."/>
            <person name="Fletcher R."/>
            <person name="Gerhard D.S."/>
            <person name="Goodstein D."/>
            <person name="Graves T."/>
            <person name="Grigoriev I.V."/>
            <person name="Grimwood J."/>
            <person name="Kawashima T."/>
            <person name="Lindquist E."/>
            <person name="Lucas S.M."/>
            <person name="Mead P.E."/>
            <person name="Mitros T."/>
            <person name="Ogino H."/>
            <person name="Ohta Y."/>
            <person name="Poliakov A.V."/>
            <person name="Pollet N."/>
            <person name="Robert J."/>
            <person name="Salamov A."/>
            <person name="Sater A.K."/>
            <person name="Schmutz J."/>
            <person name="Terry A."/>
            <person name="Vize P.D."/>
            <person name="Warren W.C."/>
            <person name="Wells D."/>
            <person name="Wills A."/>
            <person name="Wilson R.K."/>
            <person name="Zimmerman L.B."/>
            <person name="Zorn A.M."/>
            <person name="Grainger R."/>
            <person name="Grammer T."/>
            <person name="Khokha M.K."/>
            <person name="Richardson P.M."/>
            <person name="Rokhsar D.S."/>
        </authorList>
    </citation>
    <scope>NUCLEOTIDE SEQUENCE [LARGE SCALE GENOMIC DNA]</scope>
    <source>
        <strain evidence="8">Nigerian</strain>
    </source>
</reference>
<evidence type="ECO:0000256" key="5">
    <source>
        <dbReference type="ARBA" id="ARBA00023136"/>
    </source>
</evidence>